<reference evidence="2" key="1">
    <citation type="submission" date="2023-01" db="EMBL/GenBank/DDBJ databases">
        <title>Metagenome sequencing of chrysophaentin producing Chrysophaeum taylorii.</title>
        <authorList>
            <person name="Davison J."/>
            <person name="Bewley C."/>
        </authorList>
    </citation>
    <scope>NUCLEOTIDE SEQUENCE</scope>
    <source>
        <strain evidence="2">NIES-1699</strain>
    </source>
</reference>
<comment type="caution">
    <text evidence="2">The sequence shown here is derived from an EMBL/GenBank/DDBJ whole genome shotgun (WGS) entry which is preliminary data.</text>
</comment>
<protein>
    <recommendedName>
        <fullName evidence="1">AMP-dependent synthetase/ligase domain-containing protein</fullName>
    </recommendedName>
</protein>
<dbReference type="InterPro" id="IPR042099">
    <property type="entry name" value="ANL_N_sf"/>
</dbReference>
<gene>
    <name evidence="2" type="ORF">CTAYLR_002604</name>
</gene>
<evidence type="ECO:0000313" key="3">
    <source>
        <dbReference type="Proteomes" id="UP001230188"/>
    </source>
</evidence>
<name>A0AAD7UEI7_9STRA</name>
<accession>A0AAD7UEI7</accession>
<dbReference type="PANTHER" id="PTHR22754:SF32">
    <property type="entry name" value="DISCO-INTERACTING PROTEIN 2"/>
    <property type="match status" value="1"/>
</dbReference>
<dbReference type="Pfam" id="PF00501">
    <property type="entry name" value="AMP-binding"/>
    <property type="match status" value="1"/>
</dbReference>
<keyword evidence="3" id="KW-1185">Reference proteome</keyword>
<dbReference type="Gene3D" id="3.40.50.12780">
    <property type="entry name" value="N-terminal domain of ligase-like"/>
    <property type="match status" value="1"/>
</dbReference>
<dbReference type="EMBL" id="JAQMWT010000366">
    <property type="protein sequence ID" value="KAJ8602819.1"/>
    <property type="molecule type" value="Genomic_DNA"/>
</dbReference>
<proteinExistence type="predicted"/>
<organism evidence="2 3">
    <name type="scientific">Chrysophaeum taylorii</name>
    <dbReference type="NCBI Taxonomy" id="2483200"/>
    <lineage>
        <taxon>Eukaryota</taxon>
        <taxon>Sar</taxon>
        <taxon>Stramenopiles</taxon>
        <taxon>Ochrophyta</taxon>
        <taxon>Pelagophyceae</taxon>
        <taxon>Pelagomonadales</taxon>
        <taxon>Pelagomonadaceae</taxon>
        <taxon>Chrysophaeum</taxon>
    </lineage>
</organism>
<dbReference type="SUPFAM" id="SSF56801">
    <property type="entry name" value="Acetyl-CoA synthetase-like"/>
    <property type="match status" value="1"/>
</dbReference>
<evidence type="ECO:0000259" key="1">
    <source>
        <dbReference type="Pfam" id="PF00501"/>
    </source>
</evidence>
<feature type="domain" description="AMP-dependent synthetase/ligase" evidence="1">
    <location>
        <begin position="28"/>
        <end position="196"/>
    </location>
</feature>
<evidence type="ECO:0000313" key="2">
    <source>
        <dbReference type="EMBL" id="KAJ8602819.1"/>
    </source>
</evidence>
<dbReference type="PANTHER" id="PTHR22754">
    <property type="entry name" value="DISCO-INTERACTING PROTEIN 2 DIP2 -RELATED"/>
    <property type="match status" value="1"/>
</dbReference>
<dbReference type="AlphaFoldDB" id="A0AAD7UEI7"/>
<dbReference type="Proteomes" id="UP001230188">
    <property type="component" value="Unassembled WGS sequence"/>
</dbReference>
<sequence>MVGPTFHLRDETSIVWVGSDNCEEACVSFSAMWERTTTVMRFPADQGVANQGDRLLFCMSPGPTFFWVMLARLRGGVVAVPVYPPNPSRHMQRRGLDKLQLLRENCQAKAVLYDWPSGRILVNFECTVSSGSFLLLGRAPISADHSIDQEIPASTHLGADVEEDDIAYLQFTSGSTDEPEGVVLSRRNLWHNVNELYRPTLLRCASMDNNRITDVSVESSAALGDDEELSVKIA</sequence>
<dbReference type="InterPro" id="IPR000873">
    <property type="entry name" value="AMP-dep_synth/lig_dom"/>
</dbReference>